<protein>
    <submittedName>
        <fullName evidence="1">Uncharacterized protein</fullName>
    </submittedName>
</protein>
<keyword evidence="2" id="KW-1185">Reference proteome</keyword>
<comment type="caution">
    <text evidence="1">The sequence shown here is derived from an EMBL/GenBank/DDBJ whole genome shotgun (WGS) entry which is preliminary data.</text>
</comment>
<reference evidence="1" key="1">
    <citation type="journal article" date="2020" name="New Phytol.">
        <title>Comparative genomics reveals dynamic genome evolution in host specialist ectomycorrhizal fungi.</title>
        <authorList>
            <person name="Lofgren L.A."/>
            <person name="Nguyen N.H."/>
            <person name="Vilgalys R."/>
            <person name="Ruytinx J."/>
            <person name="Liao H.L."/>
            <person name="Branco S."/>
            <person name="Kuo A."/>
            <person name="LaButti K."/>
            <person name="Lipzen A."/>
            <person name="Andreopoulos W."/>
            <person name="Pangilinan J."/>
            <person name="Riley R."/>
            <person name="Hundley H."/>
            <person name="Na H."/>
            <person name="Barry K."/>
            <person name="Grigoriev I.V."/>
            <person name="Stajich J.E."/>
            <person name="Kennedy P.G."/>
        </authorList>
    </citation>
    <scope>NUCLEOTIDE SEQUENCE</scope>
    <source>
        <strain evidence="1">DOB743</strain>
    </source>
</reference>
<dbReference type="EMBL" id="JABBWD010000050">
    <property type="protein sequence ID" value="KAG1772941.1"/>
    <property type="molecule type" value="Genomic_DNA"/>
</dbReference>
<dbReference type="OrthoDB" id="10599823at2759"/>
<accession>A0A9P7CZ44</accession>
<sequence>MLVFRRKVSSHCAVPVKPRPHLARYDGASVLNLYYHVKPQPCYTKPHSDWVKHFPTLDNACVKQIVPRQYLVNAASNKLCRVTASLMPRHTASNLRVSTSAVSITLGSAGNQQWGLDAGQHHRRWNVMILLALFNRSLTYVNDSVASYSAVTLIPHLQMSYAKLKLLRC</sequence>
<name>A0A9P7CZ44_9AGAM</name>
<evidence type="ECO:0000313" key="2">
    <source>
        <dbReference type="Proteomes" id="UP000714275"/>
    </source>
</evidence>
<dbReference type="Proteomes" id="UP000714275">
    <property type="component" value="Unassembled WGS sequence"/>
</dbReference>
<gene>
    <name evidence="1" type="ORF">EV702DRAFT_1131848</name>
</gene>
<evidence type="ECO:0000313" key="1">
    <source>
        <dbReference type="EMBL" id="KAG1772941.1"/>
    </source>
</evidence>
<dbReference type="AlphaFoldDB" id="A0A9P7CZ44"/>
<proteinExistence type="predicted"/>
<organism evidence="1 2">
    <name type="scientific">Suillus placidus</name>
    <dbReference type="NCBI Taxonomy" id="48579"/>
    <lineage>
        <taxon>Eukaryota</taxon>
        <taxon>Fungi</taxon>
        <taxon>Dikarya</taxon>
        <taxon>Basidiomycota</taxon>
        <taxon>Agaricomycotina</taxon>
        <taxon>Agaricomycetes</taxon>
        <taxon>Agaricomycetidae</taxon>
        <taxon>Boletales</taxon>
        <taxon>Suillineae</taxon>
        <taxon>Suillaceae</taxon>
        <taxon>Suillus</taxon>
    </lineage>
</organism>